<dbReference type="AlphaFoldDB" id="A0A2S6YZT7"/>
<dbReference type="Pfam" id="PF02384">
    <property type="entry name" value="N6_Mtase"/>
    <property type="match status" value="1"/>
</dbReference>
<dbReference type="GO" id="GO:0009007">
    <property type="term" value="F:site-specific DNA-methyltransferase (adenine-specific) activity"/>
    <property type="evidence" value="ECO:0007669"/>
    <property type="project" value="UniProtKB-EC"/>
</dbReference>
<keyword evidence="4" id="KW-0808">Transferase</keyword>
<evidence type="ECO:0000256" key="3">
    <source>
        <dbReference type="ARBA" id="ARBA00022603"/>
    </source>
</evidence>
<dbReference type="GO" id="GO:0003677">
    <property type="term" value="F:DNA binding"/>
    <property type="evidence" value="ECO:0007669"/>
    <property type="project" value="InterPro"/>
</dbReference>
<dbReference type="Proteomes" id="UP000238270">
    <property type="component" value="Unassembled WGS sequence"/>
</dbReference>
<comment type="similarity">
    <text evidence="1">Belongs to the N(4)/N(6)-methyltransferase family.</text>
</comment>
<evidence type="ECO:0000256" key="5">
    <source>
        <dbReference type="ARBA" id="ARBA00047942"/>
    </source>
</evidence>
<comment type="caution">
    <text evidence="7">The sequence shown here is derived from an EMBL/GenBank/DDBJ whole genome shotgun (WGS) entry which is preliminary data.</text>
</comment>
<dbReference type="InterPro" id="IPR050953">
    <property type="entry name" value="N4_N6_ade-DNA_methylase"/>
</dbReference>
<dbReference type="Gene3D" id="3.40.50.150">
    <property type="entry name" value="Vaccinia Virus protein VP39"/>
    <property type="match status" value="1"/>
</dbReference>
<dbReference type="PANTHER" id="PTHR33841:SF1">
    <property type="entry name" value="DNA METHYLTRANSFERASE A"/>
    <property type="match status" value="1"/>
</dbReference>
<evidence type="ECO:0000256" key="2">
    <source>
        <dbReference type="ARBA" id="ARBA00011900"/>
    </source>
</evidence>
<dbReference type="EMBL" id="MIGV01000042">
    <property type="protein sequence ID" value="PPT73600.1"/>
    <property type="molecule type" value="Genomic_DNA"/>
</dbReference>
<dbReference type="SUPFAM" id="SSF53335">
    <property type="entry name" value="S-adenosyl-L-methionine-dependent methyltransferases"/>
    <property type="match status" value="1"/>
</dbReference>
<dbReference type="InterPro" id="IPR029063">
    <property type="entry name" value="SAM-dependent_MTases_sf"/>
</dbReference>
<evidence type="ECO:0000259" key="6">
    <source>
        <dbReference type="Pfam" id="PF02384"/>
    </source>
</evidence>
<comment type="catalytic activity">
    <reaction evidence="5">
        <text>a 2'-deoxyadenosine in DNA + S-adenosyl-L-methionine = an N(6)-methyl-2'-deoxyadenosine in DNA + S-adenosyl-L-homocysteine + H(+)</text>
        <dbReference type="Rhea" id="RHEA:15197"/>
        <dbReference type="Rhea" id="RHEA-COMP:12418"/>
        <dbReference type="Rhea" id="RHEA-COMP:12419"/>
        <dbReference type="ChEBI" id="CHEBI:15378"/>
        <dbReference type="ChEBI" id="CHEBI:57856"/>
        <dbReference type="ChEBI" id="CHEBI:59789"/>
        <dbReference type="ChEBI" id="CHEBI:90615"/>
        <dbReference type="ChEBI" id="CHEBI:90616"/>
        <dbReference type="EC" id="2.1.1.72"/>
    </reaction>
</comment>
<protein>
    <recommendedName>
        <fullName evidence="2">site-specific DNA-methyltransferase (adenine-specific)</fullName>
        <ecNumber evidence="2">2.1.1.72</ecNumber>
    </recommendedName>
</protein>
<accession>A0A2S6YZT7</accession>
<name>A0A2S6YZT7_9XANT</name>
<evidence type="ECO:0000313" key="7">
    <source>
        <dbReference type="EMBL" id="PPT73600.1"/>
    </source>
</evidence>
<proteinExistence type="inferred from homology"/>
<dbReference type="RefSeq" id="WP_104599419.1">
    <property type="nucleotide sequence ID" value="NZ_MIGV01000042.1"/>
</dbReference>
<dbReference type="PANTHER" id="PTHR33841">
    <property type="entry name" value="DNA METHYLTRANSFERASE YEEA-RELATED"/>
    <property type="match status" value="1"/>
</dbReference>
<dbReference type="PRINTS" id="PR00507">
    <property type="entry name" value="N12N6MTFRASE"/>
</dbReference>
<evidence type="ECO:0000313" key="8">
    <source>
        <dbReference type="Proteomes" id="UP000238270"/>
    </source>
</evidence>
<dbReference type="InterPro" id="IPR003356">
    <property type="entry name" value="DNA_methylase_A-5"/>
</dbReference>
<sequence>MTVAWDAVYRAADVVCPEEPLRVTNLLIAAASRHGAREGAKRWTGANARSAILDLALSPLSDFDGNSHDWQHVAELALSASFLGKAPEGMHSWAASYQRASSTQKSLGAYATHDAFAAALARITLEPLAEDSIHRIVDPSVGAGNLLIAAIEQRGRLRSKSYLKRFILSLHGVELDPRARELCCLLLWLAGADAGVSLQQVSENIRLDNALTRDWWSGQELYDVVLMNPPWESLRHSVGLDGDEERARTITRMSVCGEGAPGLPPLYSAQGKGDRNLFKGFVELVPHLLVEGGRLGAVLPAAFASDAGMAELRERYFQQFEIARWTGYENRAGYFPIDGRYKFGLLAATRSNAGTKRLSVRSFATEPSEVDAPHIPLRRSDIALIGGKYHVIPELSHKRELDVLRTALSSGTPLFEPGPLGRVRYRREVDLSLGRDRFQHVSKERLTRLRDGKFRNKKGVVLAPLMEGRLVGAYDCAQKSWVSGSGRTAVWEENGARPLALCTPQYVMPVEMNAPPRVAFCDVTASTNTRTMIASLVPEGWQCGNTAPVLEFPDALNAYAGLGILNSMVFDWIARRMISGLHLNKFILEGLVWPRVSASQLELIAAAAWSICVHSPRAGLSPQELRSPPWHATAKKLRPMGYIEAASTIEIMVATGLGLDVSHLKVIYDRSVDERRGFWRYFTANPYALDIVDAATFSALT</sequence>
<organism evidence="7 8">
    <name type="scientific">Xanthomonas arboricola pv. populi</name>
    <dbReference type="NCBI Taxonomy" id="487823"/>
    <lineage>
        <taxon>Bacteria</taxon>
        <taxon>Pseudomonadati</taxon>
        <taxon>Pseudomonadota</taxon>
        <taxon>Gammaproteobacteria</taxon>
        <taxon>Lysobacterales</taxon>
        <taxon>Lysobacteraceae</taxon>
        <taxon>Xanthomonas</taxon>
    </lineage>
</organism>
<dbReference type="EC" id="2.1.1.72" evidence="2"/>
<evidence type="ECO:0000256" key="1">
    <source>
        <dbReference type="ARBA" id="ARBA00006594"/>
    </source>
</evidence>
<gene>
    <name evidence="7" type="ORF">XaplCFBP3122_19810</name>
</gene>
<dbReference type="GO" id="GO:0032259">
    <property type="term" value="P:methylation"/>
    <property type="evidence" value="ECO:0007669"/>
    <property type="project" value="UniProtKB-KW"/>
</dbReference>
<feature type="domain" description="DNA methylase adenine-specific" evidence="6">
    <location>
        <begin position="100"/>
        <end position="234"/>
    </location>
</feature>
<dbReference type="GO" id="GO:0008170">
    <property type="term" value="F:N-methyltransferase activity"/>
    <property type="evidence" value="ECO:0007669"/>
    <property type="project" value="InterPro"/>
</dbReference>
<keyword evidence="3" id="KW-0489">Methyltransferase</keyword>
<reference evidence="7 8" key="1">
    <citation type="submission" date="2016-08" db="EMBL/GenBank/DDBJ databases">
        <title>Evolution of the type three secretion system and type three effector repertoires in Xanthomonas.</title>
        <authorList>
            <person name="Merda D."/>
            <person name="Briand M."/>
            <person name="Bosis E."/>
            <person name="Rousseau C."/>
            <person name="Portier P."/>
            <person name="Jacques M.-A."/>
            <person name="Fischer-Le Saux M."/>
        </authorList>
    </citation>
    <scope>NUCLEOTIDE SEQUENCE [LARGE SCALE GENOMIC DNA]</scope>
    <source>
        <strain evidence="7 8">CFBP 3122</strain>
    </source>
</reference>
<evidence type="ECO:0000256" key="4">
    <source>
        <dbReference type="ARBA" id="ARBA00022679"/>
    </source>
</evidence>